<name>A0ACA9JUT3_9GLOM</name>
<organism evidence="1 2">
    <name type="scientific">Acaulospora colombiana</name>
    <dbReference type="NCBI Taxonomy" id="27376"/>
    <lineage>
        <taxon>Eukaryota</taxon>
        <taxon>Fungi</taxon>
        <taxon>Fungi incertae sedis</taxon>
        <taxon>Mucoromycota</taxon>
        <taxon>Glomeromycotina</taxon>
        <taxon>Glomeromycetes</taxon>
        <taxon>Diversisporales</taxon>
        <taxon>Acaulosporaceae</taxon>
        <taxon>Acaulospora</taxon>
    </lineage>
</organism>
<dbReference type="EMBL" id="CAJVPT010000008">
    <property type="protein sequence ID" value="CAG8437341.1"/>
    <property type="molecule type" value="Genomic_DNA"/>
</dbReference>
<evidence type="ECO:0000313" key="2">
    <source>
        <dbReference type="Proteomes" id="UP000789525"/>
    </source>
</evidence>
<accession>A0ACA9JUT3</accession>
<comment type="caution">
    <text evidence="1">The sequence shown here is derived from an EMBL/GenBank/DDBJ whole genome shotgun (WGS) entry which is preliminary data.</text>
</comment>
<proteinExistence type="predicted"/>
<dbReference type="Proteomes" id="UP000789525">
    <property type="component" value="Unassembled WGS sequence"/>
</dbReference>
<sequence>MSPDAQSSNQPSKKDVSIGAYLLGRLKQLGVKHVFGQPGDFNMGFLDLIEDDEGIEWIGCCNEMNAGYAADGVNRVGVLVTTFGVGELSAMNAVAGAFSEMVPVVHIVGTPSTESQSQGALLHHTLGNGDFKIYHKMYENITVAQTVLSHHNAKDEIDRVLRECYIHSRPVYISIPTDICVKKIAADLSQPLVLTIPENVHEVEYAAINRVIGRIHKSANTIVLIDACASRHDISKELLDFINKTGFPFFTSPMGKSIIPENHPLFGGIYIGSVSEPHVKREVEEADLIISIGAIRSDFNTGGFTYHVSQAKTIELCYNRIKVFFATYEGVSMKHALPKITACIERMPSSTISPPYQHNLLEDDVKDQRITQNWFWHEVSSTLLQENDIIIGEMGTSVFGLMDIRFPPGSTFIGQILYGSIGYSVGACLGASLAATNVKERRRVCLFVGDGSFQVTAQEISTIIRHNLNPVIFLINNNGFTIERMLHGIKRKYNDIAQWKFDQTLEYFGGSNEVGRTVKLATKSDFKSFVSSILPATPSRIQFVEVMMDKYDAPRALIGTASFTAEEHMKEKVLPMLHEKLHKKEVSGEQ</sequence>
<protein>
    <submittedName>
        <fullName evidence="1">1776_t:CDS:1</fullName>
    </submittedName>
</protein>
<reference evidence="1" key="1">
    <citation type="submission" date="2021-06" db="EMBL/GenBank/DDBJ databases">
        <authorList>
            <person name="Kallberg Y."/>
            <person name="Tangrot J."/>
            <person name="Rosling A."/>
        </authorList>
    </citation>
    <scope>NUCLEOTIDE SEQUENCE</scope>
    <source>
        <strain evidence="1">CL356</strain>
    </source>
</reference>
<gene>
    <name evidence="1" type="ORF">ACOLOM_LOCUS4</name>
</gene>
<keyword evidence="2" id="KW-1185">Reference proteome</keyword>
<evidence type="ECO:0000313" key="1">
    <source>
        <dbReference type="EMBL" id="CAG8437341.1"/>
    </source>
</evidence>